<reference evidence="4" key="1">
    <citation type="journal article" date="2008" name="Insect Biochem. Mol. Biol.">
        <title>The genome of a lepidopteran model insect, the silkworm Bombyx mori.</title>
        <authorList>
            <consortium name="International Silkworm Genome Consortium"/>
        </authorList>
    </citation>
    <scope>NUCLEOTIDE SEQUENCE [LARGE SCALE GENOMIC DNA]</scope>
    <source>
        <strain evidence="4">p50T</strain>
    </source>
</reference>
<feature type="transmembrane region" description="Helical" evidence="1">
    <location>
        <begin position="192"/>
        <end position="214"/>
    </location>
</feature>
<keyword evidence="4" id="KW-1185">Reference proteome</keyword>
<dbReference type="EnsemblMetazoa" id="XM_012691896.3">
    <property type="protein sequence ID" value="XP_012547350.2"/>
    <property type="gene ID" value="LOC101739268"/>
</dbReference>
<evidence type="ECO:0000313" key="4">
    <source>
        <dbReference type="Proteomes" id="UP000005204"/>
    </source>
</evidence>
<dbReference type="Proteomes" id="UP000005204">
    <property type="component" value="Unassembled WGS sequence"/>
</dbReference>
<dbReference type="PROSITE" id="PS51257">
    <property type="entry name" value="PROKAR_LIPOPROTEIN"/>
    <property type="match status" value="1"/>
</dbReference>
<proteinExistence type="predicted"/>
<keyword evidence="1" id="KW-0812">Transmembrane</keyword>
<name>A0A8R2GAJ5_BOMMO</name>
<feature type="signal peptide" evidence="2">
    <location>
        <begin position="1"/>
        <end position="18"/>
    </location>
</feature>
<keyword evidence="1" id="KW-1133">Transmembrane helix</keyword>
<sequence>MIKYLFLCTILFASLVSCINVTTVDTQHEKVKPSLNTSKENISKDSKVNILSEGGALLSETRTLPKDTLIDLMSLEEGITKQKEKPIHPRKGVGNYTIINSTNLQNVSTTGNIANTTVLNSTEKLSSENVISDSKIPISASSEAGIHKKPTLLSSDKMDNDANAQEKLTERKTMILPDKMTQSKTVTKHPGMVIPVVITILVVPMFAVLGYLALKRGQEAWKNRHYKRMDFLLDGMYND</sequence>
<evidence type="ECO:0000313" key="3">
    <source>
        <dbReference type="EnsemblMetazoa" id="XP_012547350.2"/>
    </source>
</evidence>
<keyword evidence="2" id="KW-0732">Signal</keyword>
<evidence type="ECO:0000256" key="1">
    <source>
        <dbReference type="SAM" id="Phobius"/>
    </source>
</evidence>
<dbReference type="AlphaFoldDB" id="A0A8R2GAJ5"/>
<accession>A0A8R2GAJ5</accession>
<reference evidence="3" key="2">
    <citation type="submission" date="2022-06" db="UniProtKB">
        <authorList>
            <consortium name="EnsemblMetazoa"/>
        </authorList>
    </citation>
    <scope>IDENTIFICATION</scope>
    <source>
        <strain evidence="3">p50T (Dazao)</strain>
    </source>
</reference>
<feature type="chain" id="PRO_5035919303" evidence="2">
    <location>
        <begin position="19"/>
        <end position="239"/>
    </location>
</feature>
<evidence type="ECO:0000256" key="2">
    <source>
        <dbReference type="SAM" id="SignalP"/>
    </source>
</evidence>
<organism evidence="3 4">
    <name type="scientific">Bombyx mori</name>
    <name type="common">Silk moth</name>
    <dbReference type="NCBI Taxonomy" id="7091"/>
    <lineage>
        <taxon>Eukaryota</taxon>
        <taxon>Metazoa</taxon>
        <taxon>Ecdysozoa</taxon>
        <taxon>Arthropoda</taxon>
        <taxon>Hexapoda</taxon>
        <taxon>Insecta</taxon>
        <taxon>Pterygota</taxon>
        <taxon>Neoptera</taxon>
        <taxon>Endopterygota</taxon>
        <taxon>Lepidoptera</taxon>
        <taxon>Glossata</taxon>
        <taxon>Ditrysia</taxon>
        <taxon>Bombycoidea</taxon>
        <taxon>Bombycidae</taxon>
        <taxon>Bombycinae</taxon>
        <taxon>Bombyx</taxon>
    </lineage>
</organism>
<keyword evidence="1" id="KW-0472">Membrane</keyword>
<protein>
    <submittedName>
        <fullName evidence="3">Uncharacterized protein</fullName>
    </submittedName>
</protein>